<dbReference type="Gene3D" id="2.30.110.10">
    <property type="entry name" value="Electron Transport, Fmn-binding Protein, Chain A"/>
    <property type="match status" value="1"/>
</dbReference>
<dbReference type="RefSeq" id="WP_023360092.1">
    <property type="nucleotide sequence ID" value="NC_022657.1"/>
</dbReference>
<evidence type="ECO:0000313" key="1">
    <source>
        <dbReference type="EMBL" id="AGZ40325.1"/>
    </source>
</evidence>
<keyword evidence="2" id="KW-1185">Reference proteome</keyword>
<dbReference type="SUPFAM" id="SSF50475">
    <property type="entry name" value="FMN-binding split barrel"/>
    <property type="match status" value="1"/>
</dbReference>
<dbReference type="KEGG" id="afs:AFR_10180"/>
<evidence type="ECO:0000313" key="2">
    <source>
        <dbReference type="Proteomes" id="UP000017746"/>
    </source>
</evidence>
<dbReference type="AlphaFoldDB" id="U5VX72"/>
<sequence>MTGLPEPRTRAQRLADTLARLQEFTADAWVATASARGGEPYLVPLTLAWLRDRIVLASDGPTRTMTNLAATGTARLSLGTTRDVVMIDAELEESFPVTDAPAWVADGYAGATDWDPRETGNTYVYLVLRPTRIQAWREVNEIPDRTLMRNGTWLS</sequence>
<name>U5VX72_9ACTN</name>
<organism evidence="1 2">
    <name type="scientific">Actinoplanes friuliensis DSM 7358</name>
    <dbReference type="NCBI Taxonomy" id="1246995"/>
    <lineage>
        <taxon>Bacteria</taxon>
        <taxon>Bacillati</taxon>
        <taxon>Actinomycetota</taxon>
        <taxon>Actinomycetes</taxon>
        <taxon>Micromonosporales</taxon>
        <taxon>Micromonosporaceae</taxon>
        <taxon>Actinoplanes</taxon>
    </lineage>
</organism>
<proteinExistence type="predicted"/>
<dbReference type="PATRIC" id="fig|1246995.3.peg.2074"/>
<dbReference type="HOGENOM" id="CLU_1747534_0_0_11"/>
<dbReference type="InterPro" id="IPR012349">
    <property type="entry name" value="Split_barrel_FMN-bd"/>
</dbReference>
<dbReference type="OrthoDB" id="3627463at2"/>
<dbReference type="STRING" id="1246995.AFR_10180"/>
<dbReference type="eggNOG" id="COG3576">
    <property type="taxonomic scope" value="Bacteria"/>
</dbReference>
<dbReference type="EMBL" id="CP006272">
    <property type="protein sequence ID" value="AGZ40325.1"/>
    <property type="molecule type" value="Genomic_DNA"/>
</dbReference>
<dbReference type="Proteomes" id="UP000017746">
    <property type="component" value="Chromosome"/>
</dbReference>
<reference evidence="1 2" key="1">
    <citation type="journal article" date="2014" name="J. Biotechnol.">
        <title>Complete genome sequence of the actinobacterium Actinoplanes friuliensis HAG 010964, producer of the lipopeptide antibiotic friulimycin.</title>
        <authorList>
            <person name="Ruckert C."/>
            <person name="Szczepanowski R."/>
            <person name="Albersmeier A."/>
            <person name="Goesmann A."/>
            <person name="Fischer N."/>
            <person name="Steinkamper A."/>
            <person name="Puhler A."/>
            <person name="Biener R."/>
            <person name="Schwartz D."/>
            <person name="Kalinowski J."/>
        </authorList>
    </citation>
    <scope>NUCLEOTIDE SEQUENCE [LARGE SCALE GENOMIC DNA]</scope>
    <source>
        <strain evidence="1 2">DSM 7358</strain>
    </source>
</reference>
<protein>
    <submittedName>
        <fullName evidence="1">Uncharacterized protein</fullName>
    </submittedName>
</protein>
<accession>U5VX72</accession>
<gene>
    <name evidence="1" type="ORF">AFR_10180</name>
</gene>